<accession>A0A0B2UTX0</accession>
<dbReference type="Proteomes" id="UP000031036">
    <property type="component" value="Unassembled WGS sequence"/>
</dbReference>
<gene>
    <name evidence="2" type="ORF">Tcan_03894</name>
</gene>
<evidence type="ECO:0000313" key="2">
    <source>
        <dbReference type="EMBL" id="KHN72833.1"/>
    </source>
</evidence>
<dbReference type="SUPFAM" id="SSF81321">
    <property type="entry name" value="Family A G protein-coupled receptor-like"/>
    <property type="match status" value="1"/>
</dbReference>
<dbReference type="OrthoDB" id="5796705at2759"/>
<evidence type="ECO:0008006" key="4">
    <source>
        <dbReference type="Google" id="ProtNLM"/>
    </source>
</evidence>
<keyword evidence="1" id="KW-0812">Transmembrane</keyword>
<dbReference type="Gene3D" id="1.20.1070.10">
    <property type="entry name" value="Rhodopsin 7-helix transmembrane proteins"/>
    <property type="match status" value="1"/>
</dbReference>
<feature type="transmembrane region" description="Helical" evidence="1">
    <location>
        <begin position="20"/>
        <end position="43"/>
    </location>
</feature>
<evidence type="ECO:0000313" key="3">
    <source>
        <dbReference type="Proteomes" id="UP000031036"/>
    </source>
</evidence>
<dbReference type="Pfam" id="PF10323">
    <property type="entry name" value="7TM_GPCR_Srv"/>
    <property type="match status" value="1"/>
</dbReference>
<protein>
    <recommendedName>
        <fullName evidence="4">G-protein coupled receptors family 1 profile domain-containing protein</fullName>
    </recommendedName>
</protein>
<keyword evidence="3" id="KW-1185">Reference proteome</keyword>
<evidence type="ECO:0000256" key="1">
    <source>
        <dbReference type="SAM" id="Phobius"/>
    </source>
</evidence>
<keyword evidence="1" id="KW-1133">Transmembrane helix</keyword>
<feature type="transmembrane region" description="Helical" evidence="1">
    <location>
        <begin position="69"/>
        <end position="93"/>
    </location>
</feature>
<organism evidence="2 3">
    <name type="scientific">Toxocara canis</name>
    <name type="common">Canine roundworm</name>
    <dbReference type="NCBI Taxonomy" id="6265"/>
    <lineage>
        <taxon>Eukaryota</taxon>
        <taxon>Metazoa</taxon>
        <taxon>Ecdysozoa</taxon>
        <taxon>Nematoda</taxon>
        <taxon>Chromadorea</taxon>
        <taxon>Rhabditida</taxon>
        <taxon>Spirurina</taxon>
        <taxon>Ascaridomorpha</taxon>
        <taxon>Ascaridoidea</taxon>
        <taxon>Toxocaridae</taxon>
        <taxon>Toxocara</taxon>
    </lineage>
</organism>
<name>A0A0B2UTX0_TOXCA</name>
<dbReference type="EMBL" id="JPKZ01003189">
    <property type="protein sequence ID" value="KHN72833.1"/>
    <property type="molecule type" value="Genomic_DNA"/>
</dbReference>
<dbReference type="InterPro" id="IPR019426">
    <property type="entry name" value="7TM_GPCR_serpentine_rcpt_Srv"/>
</dbReference>
<comment type="caution">
    <text evidence="2">The sequence shown here is derived from an EMBL/GenBank/DDBJ whole genome shotgun (WGS) entry which is preliminary data.</text>
</comment>
<proteinExistence type="predicted"/>
<sequence>MKKLCRFRTSDAMQEYHVNMFFAIRMISALASVVLYIIAYFLVRHHALKVNHQLQGKALRVFEQRQLQLTTTMCISCFVTITFYIIPACAVFFTDSINESKTDGFIKWYAIISSDMNSVVNAIVIYVKQEDIACAMRKTLKTLISIRSSQHS</sequence>
<reference evidence="2 3" key="1">
    <citation type="submission" date="2014-11" db="EMBL/GenBank/DDBJ databases">
        <title>Genetic blueprint of the zoonotic pathogen Toxocara canis.</title>
        <authorList>
            <person name="Zhu X.-Q."/>
            <person name="Korhonen P.K."/>
            <person name="Cai H."/>
            <person name="Young N.D."/>
            <person name="Nejsum P."/>
            <person name="von Samson-Himmelstjerna G."/>
            <person name="Boag P.R."/>
            <person name="Tan P."/>
            <person name="Li Q."/>
            <person name="Min J."/>
            <person name="Yang Y."/>
            <person name="Wang X."/>
            <person name="Fang X."/>
            <person name="Hall R.S."/>
            <person name="Hofmann A."/>
            <person name="Sternberg P.W."/>
            <person name="Jex A.R."/>
            <person name="Gasser R.B."/>
        </authorList>
    </citation>
    <scope>NUCLEOTIDE SEQUENCE [LARGE SCALE GENOMIC DNA]</scope>
    <source>
        <strain evidence="2">PN_DK_2014</strain>
    </source>
</reference>
<keyword evidence="1" id="KW-0472">Membrane</keyword>
<dbReference type="AlphaFoldDB" id="A0A0B2UTX0"/>